<dbReference type="InterPro" id="IPR023213">
    <property type="entry name" value="CAT-like_dom_sf"/>
</dbReference>
<keyword evidence="3" id="KW-1185">Reference proteome</keyword>
<comment type="similarity">
    <text evidence="1">Belongs to the plant acyltransferase family.</text>
</comment>
<reference evidence="2" key="1">
    <citation type="submission" date="2023-05" db="EMBL/GenBank/DDBJ databases">
        <title>Nepenthes gracilis genome sequencing.</title>
        <authorList>
            <person name="Fukushima K."/>
        </authorList>
    </citation>
    <scope>NUCLEOTIDE SEQUENCE</scope>
    <source>
        <strain evidence="2">SING2019-196</strain>
    </source>
</reference>
<protein>
    <submittedName>
        <fullName evidence="2">Uncharacterized protein</fullName>
    </submittedName>
</protein>
<evidence type="ECO:0000313" key="3">
    <source>
        <dbReference type="Proteomes" id="UP001279734"/>
    </source>
</evidence>
<dbReference type="PANTHER" id="PTHR31642">
    <property type="entry name" value="TRICHOTHECENE 3-O-ACETYLTRANSFERASE"/>
    <property type="match status" value="1"/>
</dbReference>
<comment type="caution">
    <text evidence="2">The sequence shown here is derived from an EMBL/GenBank/DDBJ whole genome shotgun (WGS) entry which is preliminary data.</text>
</comment>
<evidence type="ECO:0000256" key="1">
    <source>
        <dbReference type="ARBA" id="ARBA00009861"/>
    </source>
</evidence>
<dbReference type="Proteomes" id="UP001279734">
    <property type="component" value="Unassembled WGS sequence"/>
</dbReference>
<gene>
    <name evidence="2" type="ORF">Nepgr_024172</name>
</gene>
<dbReference type="InterPro" id="IPR050317">
    <property type="entry name" value="Plant_Fungal_Acyltransferase"/>
</dbReference>
<evidence type="ECO:0000313" key="2">
    <source>
        <dbReference type="EMBL" id="GMH22329.1"/>
    </source>
</evidence>
<dbReference type="EMBL" id="BSYO01000024">
    <property type="protein sequence ID" value="GMH22329.1"/>
    <property type="molecule type" value="Genomic_DNA"/>
</dbReference>
<dbReference type="Gene3D" id="3.30.559.10">
    <property type="entry name" value="Chloramphenicol acetyltransferase-like domain"/>
    <property type="match status" value="2"/>
</dbReference>
<accession>A0AAD3T430</accession>
<sequence length="447" mass="49857">MAEVETLVYGMRITSAVPSRVTGEGVAHELTGMDLAVKLHHLKGLYYFSSGLHVSDMREAIFLWLTQYHNVCGRIRVPETGYPFIKLNDAGVRFIEARASKTVDEWLALKDCSLEDQLVPSLALHDGLDQSFIPLVSLQITWFRCGGMSVGLNWSHVLGDAFSCSVFMNALGEFLQGQVPSKPLEKPKRPEPRCSRSISRKPFSLKRVDPVGDRWLTAADCKMAAHSFHLTAEQLNHIGSSIVSSPNGKVCSIEPFELISAIIWKYIAKIRVKSEEPKIVTVCSERTDSKGFPRREKNSIDRQRLIPFNGLKVGTVEVDFPVSEADITKLASSLVQEVEEENDMIEELVEGEITQMGKMSHFIFYGANLTFFDMEEANVYGFKIKGERPIFANYTIGGVGEKGAILVLPAPDISTEGGKYARLVTAILPETELEELKHVFRQEWTVG</sequence>
<dbReference type="AlphaFoldDB" id="A0AAD3T430"/>
<dbReference type="GO" id="GO:0016747">
    <property type="term" value="F:acyltransferase activity, transferring groups other than amino-acyl groups"/>
    <property type="evidence" value="ECO:0007669"/>
    <property type="project" value="TreeGrafter"/>
</dbReference>
<organism evidence="2 3">
    <name type="scientific">Nepenthes gracilis</name>
    <name type="common">Slender pitcher plant</name>
    <dbReference type="NCBI Taxonomy" id="150966"/>
    <lineage>
        <taxon>Eukaryota</taxon>
        <taxon>Viridiplantae</taxon>
        <taxon>Streptophyta</taxon>
        <taxon>Embryophyta</taxon>
        <taxon>Tracheophyta</taxon>
        <taxon>Spermatophyta</taxon>
        <taxon>Magnoliopsida</taxon>
        <taxon>eudicotyledons</taxon>
        <taxon>Gunneridae</taxon>
        <taxon>Pentapetalae</taxon>
        <taxon>Caryophyllales</taxon>
        <taxon>Nepenthaceae</taxon>
        <taxon>Nepenthes</taxon>
    </lineage>
</organism>
<proteinExistence type="inferred from homology"/>
<dbReference type="Pfam" id="PF02458">
    <property type="entry name" value="Transferase"/>
    <property type="match status" value="1"/>
</dbReference>
<dbReference type="PANTHER" id="PTHR31642:SF259">
    <property type="entry name" value="PROTEIN ECERIFERUM 2"/>
    <property type="match status" value="1"/>
</dbReference>
<name>A0AAD3T430_NEPGR</name>